<dbReference type="Gramene" id="TraesLDM3A03G01329990.1">
    <property type="protein sequence ID" value="TraesLDM3A03G01329990.1.CDS1"/>
    <property type="gene ID" value="TraesLDM3A03G01329990"/>
</dbReference>
<evidence type="ECO:0000256" key="4">
    <source>
        <dbReference type="ARBA" id="ARBA00022741"/>
    </source>
</evidence>
<feature type="domain" description="Disease resistance N-terminal" evidence="8">
    <location>
        <begin position="9"/>
        <end position="89"/>
    </location>
</feature>
<dbReference type="InterPro" id="IPR032675">
    <property type="entry name" value="LRR_dom_sf"/>
</dbReference>
<dbReference type="Gene3D" id="3.80.10.10">
    <property type="entry name" value="Ribonuclease Inhibitor"/>
    <property type="match status" value="2"/>
</dbReference>
<dbReference type="Gramene" id="TraesKAR3A01G0028810.1">
    <property type="protein sequence ID" value="cds.TraesKAR3A01G0028810.1"/>
    <property type="gene ID" value="TraesKAR3A01G0028810"/>
</dbReference>
<dbReference type="InterPro" id="IPR044974">
    <property type="entry name" value="Disease_R_plants"/>
</dbReference>
<dbReference type="Pfam" id="PF23559">
    <property type="entry name" value="WHD_DRP"/>
    <property type="match status" value="1"/>
</dbReference>
<dbReference type="PANTHER" id="PTHR23155:SF909">
    <property type="entry name" value="OS11G0673900 PROTEIN"/>
    <property type="match status" value="1"/>
</dbReference>
<evidence type="ECO:0000256" key="2">
    <source>
        <dbReference type="ARBA" id="ARBA00022614"/>
    </source>
</evidence>
<dbReference type="Gene3D" id="1.20.5.4130">
    <property type="match status" value="1"/>
</dbReference>
<evidence type="ECO:0000259" key="8">
    <source>
        <dbReference type="Pfam" id="PF18052"/>
    </source>
</evidence>
<dbReference type="Gramene" id="TraesSTA3A03G01318580.1">
    <property type="protein sequence ID" value="TraesSTA3A03G01318580.1.CDS1"/>
    <property type="gene ID" value="TraesSTA3A03G01318580"/>
</dbReference>
<name>A0A3B6EE52_WHEAT</name>
<dbReference type="PaxDb" id="4565-Traes_3AS_104AFDBCE.1"/>
<keyword evidence="4" id="KW-0547">Nucleotide-binding</keyword>
<dbReference type="GO" id="GO:0002758">
    <property type="term" value="P:innate immune response-activating signaling pathway"/>
    <property type="evidence" value="ECO:0007669"/>
    <property type="project" value="UniProtKB-ARBA"/>
</dbReference>
<evidence type="ECO:0000259" key="9">
    <source>
        <dbReference type="Pfam" id="PF23559"/>
    </source>
</evidence>
<feature type="domain" description="Disease resistance R13L4/SHOC-2-like LRR" evidence="10">
    <location>
        <begin position="548"/>
        <end position="849"/>
    </location>
</feature>
<dbReference type="Proteomes" id="UP000019116">
    <property type="component" value="Chromosome 3A"/>
</dbReference>
<dbReference type="InterPro" id="IPR027417">
    <property type="entry name" value="P-loop_NTPase"/>
</dbReference>
<reference evidence="11" key="2">
    <citation type="submission" date="2018-10" db="UniProtKB">
        <authorList>
            <consortium name="EnsemblPlants"/>
        </authorList>
    </citation>
    <scope>IDENTIFICATION</scope>
</reference>
<gene>
    <name evidence="11" type="primary">LOC123056717</name>
</gene>
<evidence type="ECO:0000256" key="5">
    <source>
        <dbReference type="ARBA" id="ARBA00022821"/>
    </source>
</evidence>
<evidence type="ECO:0000259" key="10">
    <source>
        <dbReference type="Pfam" id="PF23598"/>
    </source>
</evidence>
<dbReference type="Gramene" id="TraesPARA_EIv1.0_0784010.1">
    <property type="protein sequence ID" value="TraesPARA_EIv1.0_0784010.1.CDS1"/>
    <property type="gene ID" value="TraesPARA_EIv1.0_0784010"/>
</dbReference>
<dbReference type="Gramene" id="TraesNOR3A03G01347310.1">
    <property type="protein sequence ID" value="TraesNOR3A03G01347310.1.CDS1"/>
    <property type="gene ID" value="TraesNOR3A03G01347310"/>
</dbReference>
<dbReference type="InterPro" id="IPR055414">
    <property type="entry name" value="LRR_R13L4/SHOC2-like"/>
</dbReference>
<dbReference type="SUPFAM" id="SSF52058">
    <property type="entry name" value="L domain-like"/>
    <property type="match status" value="1"/>
</dbReference>
<dbReference type="InterPro" id="IPR042197">
    <property type="entry name" value="Apaf_helical"/>
</dbReference>
<dbReference type="Gene3D" id="1.10.10.10">
    <property type="entry name" value="Winged helix-like DNA-binding domain superfamily/Winged helix DNA-binding domain"/>
    <property type="match status" value="1"/>
</dbReference>
<proteinExistence type="inferred from homology"/>
<comment type="similarity">
    <text evidence="1">Belongs to the disease resistance NB-LRR family.</text>
</comment>
<dbReference type="EnsemblPlants" id="TraesCS3A02G068800.1">
    <property type="protein sequence ID" value="TraesCS3A02G068800.1.cds1"/>
    <property type="gene ID" value="TraesCS3A02G068800"/>
</dbReference>
<dbReference type="SMR" id="A0A3B6EE52"/>
<dbReference type="GO" id="GO:0009626">
    <property type="term" value="P:plant-type hypersensitive response"/>
    <property type="evidence" value="ECO:0007669"/>
    <property type="project" value="UniProtKB-ARBA"/>
</dbReference>
<dbReference type="Gramene" id="TraesRN3A0100144200.1">
    <property type="protein sequence ID" value="TraesRN3A0100144200.1"/>
    <property type="gene ID" value="TraesRN3A0100144200"/>
</dbReference>
<dbReference type="Gramene" id="TraesLAC3A03G01271340.1">
    <property type="protein sequence ID" value="TraesLAC3A03G01271340.1.CDS1"/>
    <property type="gene ID" value="TraesLAC3A03G01271340"/>
</dbReference>
<keyword evidence="2" id="KW-0433">Leucine-rich repeat</keyword>
<dbReference type="Pfam" id="PF00931">
    <property type="entry name" value="NB-ARC"/>
    <property type="match status" value="1"/>
</dbReference>
<organism evidence="11">
    <name type="scientific">Triticum aestivum</name>
    <name type="common">Wheat</name>
    <dbReference type="NCBI Taxonomy" id="4565"/>
    <lineage>
        <taxon>Eukaryota</taxon>
        <taxon>Viridiplantae</taxon>
        <taxon>Streptophyta</taxon>
        <taxon>Embryophyta</taxon>
        <taxon>Tracheophyta</taxon>
        <taxon>Spermatophyta</taxon>
        <taxon>Magnoliopsida</taxon>
        <taxon>Liliopsida</taxon>
        <taxon>Poales</taxon>
        <taxon>Poaceae</taxon>
        <taxon>BOP clade</taxon>
        <taxon>Pooideae</taxon>
        <taxon>Triticodae</taxon>
        <taxon>Triticeae</taxon>
        <taxon>Triticinae</taxon>
        <taxon>Triticum</taxon>
    </lineage>
</organism>
<dbReference type="RefSeq" id="XP_044335949.1">
    <property type="nucleotide sequence ID" value="XM_044480014.1"/>
</dbReference>
<feature type="domain" description="NB-ARC" evidence="7">
    <location>
        <begin position="192"/>
        <end position="340"/>
    </location>
</feature>
<dbReference type="InterPro" id="IPR002182">
    <property type="entry name" value="NB-ARC"/>
</dbReference>
<dbReference type="Gene3D" id="1.10.8.430">
    <property type="entry name" value="Helical domain of apoptotic protease-activating factors"/>
    <property type="match status" value="1"/>
</dbReference>
<protein>
    <submittedName>
        <fullName evidence="11">Uncharacterized protein</fullName>
    </submittedName>
</protein>
<dbReference type="Gramene" id="TraesROB_scaffold_068154_01G000300.1">
    <property type="protein sequence ID" value="TraesROB_scaffold_068154_01G000300.1"/>
    <property type="gene ID" value="TraesROB_scaffold_068154_01G000300"/>
</dbReference>
<dbReference type="Gramene" id="TraesMAC3A03G01325790.1">
    <property type="protein sequence ID" value="TraesMAC3A03G01325790.1.CDS1"/>
    <property type="gene ID" value="TraesMAC3A03G01325790"/>
</dbReference>
<evidence type="ECO:0000313" key="12">
    <source>
        <dbReference type="Proteomes" id="UP000019116"/>
    </source>
</evidence>
<dbReference type="Gramene" id="TraesCS3A03G0146900.1">
    <property type="protein sequence ID" value="TraesCS3A03G0146900.1.CDS1"/>
    <property type="gene ID" value="TraesCS3A03G0146900"/>
</dbReference>
<dbReference type="GO" id="GO:0042742">
    <property type="term" value="P:defense response to bacterium"/>
    <property type="evidence" value="ECO:0007669"/>
    <property type="project" value="UniProtKB-ARBA"/>
</dbReference>
<dbReference type="OMA" id="LRWCHYL"/>
<dbReference type="PRINTS" id="PR00364">
    <property type="entry name" value="DISEASERSIST"/>
</dbReference>
<feature type="domain" description="Disease resistance protein winged helix" evidence="9">
    <location>
        <begin position="432"/>
        <end position="500"/>
    </location>
</feature>
<dbReference type="OrthoDB" id="1050628at2759"/>
<dbReference type="STRING" id="4565.A0A3B6EE52"/>
<dbReference type="GeneID" id="123056717"/>
<dbReference type="Pfam" id="PF18052">
    <property type="entry name" value="Rx_N"/>
    <property type="match status" value="1"/>
</dbReference>
<keyword evidence="5" id="KW-0611">Plant defense</keyword>
<dbReference type="GO" id="GO:0043531">
    <property type="term" value="F:ADP binding"/>
    <property type="evidence" value="ECO:0007669"/>
    <property type="project" value="InterPro"/>
</dbReference>
<dbReference type="Gramene" id="TraesCS3A02G068800.1">
    <property type="protein sequence ID" value="TraesCS3A02G068800.1.cds1"/>
    <property type="gene ID" value="TraesCS3A02G068800"/>
</dbReference>
<dbReference type="Gramene" id="TraesCAD_scaffold_015993_01G000300.1">
    <property type="protein sequence ID" value="TraesCAD_scaffold_015993_01G000300.1"/>
    <property type="gene ID" value="TraesCAD_scaffold_015993_01G000300"/>
</dbReference>
<evidence type="ECO:0000259" key="7">
    <source>
        <dbReference type="Pfam" id="PF00931"/>
    </source>
</evidence>
<keyword evidence="3" id="KW-0677">Repeat</keyword>
<dbReference type="InterPro" id="IPR036388">
    <property type="entry name" value="WH-like_DNA-bd_sf"/>
</dbReference>
<evidence type="ECO:0000256" key="6">
    <source>
        <dbReference type="ARBA" id="ARBA00023054"/>
    </source>
</evidence>
<dbReference type="Gramene" id="TraesJAG3A03G01336730.1">
    <property type="protein sequence ID" value="TraesJAG3A03G01336730.1.CDS1"/>
    <property type="gene ID" value="TraesJAG3A03G01336730"/>
</dbReference>
<reference evidence="11" key="1">
    <citation type="submission" date="2018-08" db="EMBL/GenBank/DDBJ databases">
        <authorList>
            <person name="Rossello M."/>
        </authorList>
    </citation>
    <scope>NUCLEOTIDE SEQUENCE [LARGE SCALE GENOMIC DNA]</scope>
    <source>
        <strain evidence="11">cv. Chinese Spring</strain>
    </source>
</reference>
<dbReference type="FunFam" id="1.10.10.10:FF:000322">
    <property type="entry name" value="Probable disease resistance protein At1g63360"/>
    <property type="match status" value="1"/>
</dbReference>
<keyword evidence="12" id="KW-1185">Reference proteome</keyword>
<accession>A0A3B6EE52</accession>
<keyword evidence="6" id="KW-0175">Coiled coil</keyword>
<dbReference type="Gene3D" id="3.40.50.300">
    <property type="entry name" value="P-loop containing nucleotide triphosphate hydrolases"/>
    <property type="match status" value="1"/>
</dbReference>
<dbReference type="SUPFAM" id="SSF52540">
    <property type="entry name" value="P-loop containing nucleoside triphosphate hydrolases"/>
    <property type="match status" value="1"/>
</dbReference>
<dbReference type="Pfam" id="PF23598">
    <property type="entry name" value="LRR_14"/>
    <property type="match status" value="1"/>
</dbReference>
<dbReference type="Gramene" id="TraesCLE_scaffold_071847_01G000300.1">
    <property type="protein sequence ID" value="TraesCLE_scaffold_071847_01G000300.1"/>
    <property type="gene ID" value="TraesCLE_scaffold_071847_01G000300"/>
</dbReference>
<dbReference type="InterPro" id="IPR058922">
    <property type="entry name" value="WHD_DRP"/>
</dbReference>
<evidence type="ECO:0000256" key="1">
    <source>
        <dbReference type="ARBA" id="ARBA00008894"/>
    </source>
</evidence>
<dbReference type="Gramene" id="TraesSYM3A03G01348390.1">
    <property type="protein sequence ID" value="TraesSYM3A03G01348390.1.CDS1"/>
    <property type="gene ID" value="TraesSYM3A03G01348390"/>
</dbReference>
<evidence type="ECO:0000256" key="3">
    <source>
        <dbReference type="ARBA" id="ARBA00022737"/>
    </source>
</evidence>
<dbReference type="AlphaFoldDB" id="A0A3B6EE52"/>
<dbReference type="InterPro" id="IPR041118">
    <property type="entry name" value="Rx_N"/>
</dbReference>
<evidence type="ECO:0000313" key="11">
    <source>
        <dbReference type="EnsemblPlants" id="TraesCS3A02G068800.1.cds1"/>
    </source>
</evidence>
<dbReference type="PANTHER" id="PTHR23155">
    <property type="entry name" value="DISEASE RESISTANCE PROTEIN RP"/>
    <property type="match status" value="1"/>
</dbReference>
<sequence length="1017" mass="116195">MGTILEVLLRSCASKLQDIITSEAILILGVEEELEEVLRRVELIRCCIHDAEKRRTKELAVNNWLGQLRDVIYDVDEIVDVARCKGSRLLLDDPSSPSSSKSVACKALSVSSCFCNIRSRRDVAVRIRSLNRKIENISKDKIFLSFNTSTQPTENGSTSKLKRSSNLVEPNLVGKEIIHSSRKLVDLVLAHKENKSYKLAIVGTGGVGKTTLAQKIYNDTKIKGSFKMHAWICVSRDYNEVTLLKEVLRNIGVHHEQGETIAELQSKLAETIEGKSFFLVLDDVWHSNVWTGLFRLPLHATTSEVILVTTRDNQIALRIGTQYNHQVDLMSAEVGWELLWRSMNIVEEKQVQNFRNTGIEIVRKCGHLPLAIKVTSSSLASKDLTENEWKKYLGKYIDSQSILLDEVELALYLSYDELPHRLKQCFLYCALYVEDSIIRRDEVTWLWIAEGFIEEQQGQLLEDIAEEYYYELIHRNLLQPNRINFDQAECKMHDLLRQLALNISREECFVGDVESLRGENMSKLRRVTAVIKKDMSVLPRVDKVEVKVRTFLTVRGPQRIEDTLFKRFLLLRVLVLNYSLVQSIPDYIGKLIHLRLLNLDYTGISCVPESIGSLKNLQVLSLRWCHYLHVLPSAMTLLSHLRCLDLFGTEINQVPRGIGKLKLLTHLGDYPVGDGSDNAVVQDGWKLEELSCLSQMRCLDLVKLERATHCSTNIVLMDKRHLQKLTLEWTERGEGSYSEEDVSNTEKVFEQLIPPHNLEDLCILRFFGRRCATWFETTCLSSLIYLKLRDVRSCVHLPPIGQLPNLKFLRIEGAHAVTKVGPEFVGCKKGDPVCDELVAFPKLEWLIFEDMPNWEEWSFFKDEVAAADGRGEDGAAEIRKEDAQPARVRLLPRLLELQLHGCPKLRYLPQQLGKDTACLKELSLRELNNLKSVEDRPVLSEVLVIGYCEGLERICNVPQVTELRVFGCPNLSHVEGLDSLQQLWLGEDMKEVSSRWVPGLQEQHMRLHGEDMDIYTC</sequence>
<dbReference type="Gramene" id="TraesWEE_scaffold_069657_01G000100.1">
    <property type="protein sequence ID" value="TraesWEE_scaffold_069657_01G000100.1"/>
    <property type="gene ID" value="TraesWEE_scaffold_069657_01G000100"/>
</dbReference>